<dbReference type="PANTHER" id="PTHR42859">
    <property type="entry name" value="OXIDOREDUCTASE"/>
    <property type="match status" value="1"/>
</dbReference>
<feature type="region of interest" description="Disordered" evidence="7">
    <location>
        <begin position="222"/>
        <end position="268"/>
    </location>
</feature>
<name>A0A6N2WQ69_9FIRM</name>
<evidence type="ECO:0000256" key="2">
    <source>
        <dbReference type="ARBA" id="ARBA00022485"/>
    </source>
</evidence>
<dbReference type="Pfam" id="PF01243">
    <property type="entry name" value="PNPOx_N"/>
    <property type="match status" value="1"/>
</dbReference>
<evidence type="ECO:0000256" key="4">
    <source>
        <dbReference type="ARBA" id="ARBA00022982"/>
    </source>
</evidence>
<reference evidence="9" key="1">
    <citation type="submission" date="2019-11" db="EMBL/GenBank/DDBJ databases">
        <authorList>
            <person name="Feng L."/>
        </authorList>
    </citation>
    <scope>NUCLEOTIDE SEQUENCE</scope>
    <source>
        <strain evidence="9">CbolteaeLFYP116</strain>
    </source>
</reference>
<keyword evidence="5" id="KW-0408">Iron</keyword>
<dbReference type="GO" id="GO:0051539">
    <property type="term" value="F:4 iron, 4 sulfur cluster binding"/>
    <property type="evidence" value="ECO:0007669"/>
    <property type="project" value="UniProtKB-KW"/>
</dbReference>
<dbReference type="InterPro" id="IPR050294">
    <property type="entry name" value="RnfB_subfamily"/>
</dbReference>
<sequence length="268" mass="29621">MTLDTGDYLNILKDDIHSAVFATVDRDGHPAARVIDIMLADENTLYFITAKGKEFYRQLTERKYVAISGMTGGGGSLSKKAISIRGEVKELGAGLVDRVFEENPYMAEIYPDKESRMAITVFCVTRGRGEYFDLSVKPITRKGFLIGDWDKEEAGGYFITRQCRGCGNCLSKCPQTCITTAQVPFEIQKEHCIRCGNCLEVCPFGAVVRREEDGRTAGQWRKAGQAAEKMTGDVPPLGGGGVVEQEIPEGVRREQKRKNGNKESMTAK</sequence>
<dbReference type="PANTHER" id="PTHR42859:SF10">
    <property type="entry name" value="DIMETHYLSULFOXIDE REDUCTASE CHAIN B"/>
    <property type="match status" value="1"/>
</dbReference>
<dbReference type="Gene3D" id="2.30.110.10">
    <property type="entry name" value="Electron Transport, Fmn-binding Protein, Chain A"/>
    <property type="match status" value="1"/>
</dbReference>
<dbReference type="SUPFAM" id="SSF54862">
    <property type="entry name" value="4Fe-4S ferredoxins"/>
    <property type="match status" value="1"/>
</dbReference>
<keyword evidence="4" id="KW-0249">Electron transport</keyword>
<feature type="domain" description="4Fe-4S ferredoxin-type" evidence="8">
    <location>
        <begin position="183"/>
        <end position="212"/>
    </location>
</feature>
<keyword evidence="1" id="KW-0813">Transport</keyword>
<keyword evidence="2" id="KW-0004">4Fe-4S</keyword>
<feature type="domain" description="4Fe-4S ferredoxin-type" evidence="8">
    <location>
        <begin position="155"/>
        <end position="179"/>
    </location>
</feature>
<dbReference type="InterPro" id="IPR012349">
    <property type="entry name" value="Split_barrel_FMN-bd"/>
</dbReference>
<evidence type="ECO:0000313" key="9">
    <source>
        <dbReference type="EMBL" id="VYT44350.1"/>
    </source>
</evidence>
<dbReference type="GO" id="GO:0046872">
    <property type="term" value="F:metal ion binding"/>
    <property type="evidence" value="ECO:0007669"/>
    <property type="project" value="UniProtKB-KW"/>
</dbReference>
<protein>
    <submittedName>
        <fullName evidence="9">Ferredoxin</fullName>
    </submittedName>
</protein>
<organism evidence="9">
    <name type="scientific">Enterocloster bolteae</name>
    <dbReference type="NCBI Taxonomy" id="208479"/>
    <lineage>
        <taxon>Bacteria</taxon>
        <taxon>Bacillati</taxon>
        <taxon>Bacillota</taxon>
        <taxon>Clostridia</taxon>
        <taxon>Lachnospirales</taxon>
        <taxon>Lachnospiraceae</taxon>
        <taxon>Enterocloster</taxon>
    </lineage>
</organism>
<evidence type="ECO:0000256" key="5">
    <source>
        <dbReference type="ARBA" id="ARBA00023004"/>
    </source>
</evidence>
<evidence type="ECO:0000259" key="8">
    <source>
        <dbReference type="PROSITE" id="PS51379"/>
    </source>
</evidence>
<dbReference type="InterPro" id="IPR017896">
    <property type="entry name" value="4Fe4S_Fe-S-bd"/>
</dbReference>
<evidence type="ECO:0000256" key="6">
    <source>
        <dbReference type="ARBA" id="ARBA00023014"/>
    </source>
</evidence>
<accession>A0A6N2WQ69</accession>
<evidence type="ECO:0000256" key="3">
    <source>
        <dbReference type="ARBA" id="ARBA00022723"/>
    </source>
</evidence>
<dbReference type="Pfam" id="PF13237">
    <property type="entry name" value="Fer4_10"/>
    <property type="match status" value="1"/>
</dbReference>
<evidence type="ECO:0000256" key="1">
    <source>
        <dbReference type="ARBA" id="ARBA00022448"/>
    </source>
</evidence>
<dbReference type="Gene3D" id="3.30.70.20">
    <property type="match status" value="1"/>
</dbReference>
<dbReference type="InterPro" id="IPR011576">
    <property type="entry name" value="Pyridox_Oxase_N"/>
</dbReference>
<dbReference type="SUPFAM" id="SSF50475">
    <property type="entry name" value="FMN-binding split barrel"/>
    <property type="match status" value="1"/>
</dbReference>
<gene>
    <name evidence="9" type="ORF">CBLFYP116_03862</name>
</gene>
<dbReference type="PROSITE" id="PS51379">
    <property type="entry name" value="4FE4S_FER_2"/>
    <property type="match status" value="2"/>
</dbReference>
<dbReference type="EMBL" id="CACRTF010000017">
    <property type="protein sequence ID" value="VYT44350.1"/>
    <property type="molecule type" value="Genomic_DNA"/>
</dbReference>
<keyword evidence="3" id="KW-0479">Metal-binding</keyword>
<dbReference type="AlphaFoldDB" id="A0A6N2WQ69"/>
<keyword evidence="6" id="KW-0411">Iron-sulfur</keyword>
<dbReference type="InterPro" id="IPR017900">
    <property type="entry name" value="4Fe4S_Fe_S_CS"/>
</dbReference>
<proteinExistence type="predicted"/>
<dbReference type="PROSITE" id="PS00198">
    <property type="entry name" value="4FE4S_FER_1"/>
    <property type="match status" value="1"/>
</dbReference>
<evidence type="ECO:0000256" key="7">
    <source>
        <dbReference type="SAM" id="MobiDB-lite"/>
    </source>
</evidence>